<evidence type="ECO:0000313" key="9">
    <source>
        <dbReference type="EMBL" id="RAP75207.1"/>
    </source>
</evidence>
<dbReference type="InterPro" id="IPR000515">
    <property type="entry name" value="MetI-like"/>
</dbReference>
<dbReference type="OrthoDB" id="9785347at2"/>
<comment type="caution">
    <text evidence="9">The sequence shown here is derived from an EMBL/GenBank/DDBJ whole genome shotgun (WGS) entry which is preliminary data.</text>
</comment>
<keyword evidence="5 7" id="KW-1133">Transmembrane helix</keyword>
<feature type="transmembrane region" description="Helical" evidence="7">
    <location>
        <begin position="209"/>
        <end position="229"/>
    </location>
</feature>
<dbReference type="AlphaFoldDB" id="A0A328TXJ8"/>
<feature type="transmembrane region" description="Helical" evidence="7">
    <location>
        <begin position="105"/>
        <end position="128"/>
    </location>
</feature>
<keyword evidence="6 7" id="KW-0472">Membrane</keyword>
<feature type="domain" description="ABC transmembrane type-1" evidence="8">
    <location>
        <begin position="68"/>
        <end position="284"/>
    </location>
</feature>
<feature type="transmembrane region" description="Helical" evidence="7">
    <location>
        <begin position="155"/>
        <end position="178"/>
    </location>
</feature>
<sequence>MTSHASARLKIAPFLFISPFFIAYAIFGLYPILYGFWLSLMKGTDSYTFAGLSNYLFVFKDGFFWKAMWNGTKLALGSLFLILPVALGVSLLLNRPYISKKKGFFATFFFTPNITSAVAVGIIFKLLLERDSGFLNSILGVFGVDPIGWLKDPAWTIPALIILCGWKYLGVNILFFLAGLQNVPNELIEAAKIDGATPAQRLWYVTMPLLRPIMTFIVFQCLLGSYGMFSEAFILANSGFGPENSLVFPTSYLYDQAFRRQDFTYSSALGYVFTLMMLVIGFIQLKMFNLKDQEG</sequence>
<evidence type="ECO:0000256" key="3">
    <source>
        <dbReference type="ARBA" id="ARBA00022475"/>
    </source>
</evidence>
<dbReference type="PANTHER" id="PTHR30193">
    <property type="entry name" value="ABC TRANSPORTER PERMEASE PROTEIN"/>
    <property type="match status" value="1"/>
</dbReference>
<evidence type="ECO:0000259" key="8">
    <source>
        <dbReference type="PROSITE" id="PS50928"/>
    </source>
</evidence>
<evidence type="ECO:0000256" key="1">
    <source>
        <dbReference type="ARBA" id="ARBA00004651"/>
    </source>
</evidence>
<evidence type="ECO:0000313" key="10">
    <source>
        <dbReference type="Proteomes" id="UP000249260"/>
    </source>
</evidence>
<evidence type="ECO:0000256" key="6">
    <source>
        <dbReference type="ARBA" id="ARBA00023136"/>
    </source>
</evidence>
<proteinExistence type="inferred from homology"/>
<dbReference type="InterPro" id="IPR051393">
    <property type="entry name" value="ABC_transporter_permease"/>
</dbReference>
<keyword evidence="4 7" id="KW-0812">Transmembrane</keyword>
<evidence type="ECO:0000256" key="7">
    <source>
        <dbReference type="RuleBase" id="RU363032"/>
    </source>
</evidence>
<comment type="subcellular location">
    <subcellularLocation>
        <location evidence="1 7">Cell membrane</location>
        <topology evidence="1 7">Multi-pass membrane protein</topology>
    </subcellularLocation>
</comment>
<evidence type="ECO:0000256" key="2">
    <source>
        <dbReference type="ARBA" id="ARBA00022448"/>
    </source>
</evidence>
<dbReference type="GO" id="GO:0005886">
    <property type="term" value="C:plasma membrane"/>
    <property type="evidence" value="ECO:0007669"/>
    <property type="project" value="UniProtKB-SubCell"/>
</dbReference>
<dbReference type="InterPro" id="IPR035906">
    <property type="entry name" value="MetI-like_sf"/>
</dbReference>
<feature type="transmembrane region" description="Helical" evidence="7">
    <location>
        <begin position="263"/>
        <end position="283"/>
    </location>
</feature>
<organism evidence="9 10">
    <name type="scientific">Paenibacillus montanisoli</name>
    <dbReference type="NCBI Taxonomy" id="2081970"/>
    <lineage>
        <taxon>Bacteria</taxon>
        <taxon>Bacillati</taxon>
        <taxon>Bacillota</taxon>
        <taxon>Bacilli</taxon>
        <taxon>Bacillales</taxon>
        <taxon>Paenibacillaceae</taxon>
        <taxon>Paenibacillus</taxon>
    </lineage>
</organism>
<gene>
    <name evidence="9" type="ORF">DL346_17685</name>
</gene>
<feature type="transmembrane region" description="Helical" evidence="7">
    <location>
        <begin position="74"/>
        <end position="93"/>
    </location>
</feature>
<dbReference type="Gene3D" id="1.10.3720.10">
    <property type="entry name" value="MetI-like"/>
    <property type="match status" value="1"/>
</dbReference>
<dbReference type="RefSeq" id="WP_112883471.1">
    <property type="nucleotide sequence ID" value="NZ_QLUW01000003.1"/>
</dbReference>
<dbReference type="CDD" id="cd06261">
    <property type="entry name" value="TM_PBP2"/>
    <property type="match status" value="1"/>
</dbReference>
<evidence type="ECO:0000256" key="5">
    <source>
        <dbReference type="ARBA" id="ARBA00022989"/>
    </source>
</evidence>
<dbReference type="EMBL" id="QLUW01000003">
    <property type="protein sequence ID" value="RAP75207.1"/>
    <property type="molecule type" value="Genomic_DNA"/>
</dbReference>
<dbReference type="PROSITE" id="PS50928">
    <property type="entry name" value="ABC_TM1"/>
    <property type="match status" value="1"/>
</dbReference>
<reference evidence="9 10" key="1">
    <citation type="submission" date="2018-06" db="EMBL/GenBank/DDBJ databases">
        <title>Paenibacillus montanisoli sp. nov., isolated from mountain area soil.</title>
        <authorList>
            <person name="Wu M."/>
        </authorList>
    </citation>
    <scope>NUCLEOTIDE SEQUENCE [LARGE SCALE GENOMIC DNA]</scope>
    <source>
        <strain evidence="9 10">RA17</strain>
    </source>
</reference>
<keyword evidence="10" id="KW-1185">Reference proteome</keyword>
<comment type="similarity">
    <text evidence="7">Belongs to the binding-protein-dependent transport system permease family.</text>
</comment>
<feature type="transmembrane region" description="Helical" evidence="7">
    <location>
        <begin position="12"/>
        <end position="37"/>
    </location>
</feature>
<dbReference type="Proteomes" id="UP000249260">
    <property type="component" value="Unassembled WGS sequence"/>
</dbReference>
<evidence type="ECO:0000256" key="4">
    <source>
        <dbReference type="ARBA" id="ARBA00022692"/>
    </source>
</evidence>
<keyword evidence="2 7" id="KW-0813">Transport</keyword>
<protein>
    <submittedName>
        <fullName evidence="9">Sugar ABC transporter permease</fullName>
    </submittedName>
</protein>
<dbReference type="PANTHER" id="PTHR30193:SF37">
    <property type="entry name" value="INNER MEMBRANE ABC TRANSPORTER PERMEASE PROTEIN YCJO"/>
    <property type="match status" value="1"/>
</dbReference>
<accession>A0A328TXJ8</accession>
<dbReference type="GO" id="GO:0055085">
    <property type="term" value="P:transmembrane transport"/>
    <property type="evidence" value="ECO:0007669"/>
    <property type="project" value="InterPro"/>
</dbReference>
<dbReference type="SUPFAM" id="SSF161098">
    <property type="entry name" value="MetI-like"/>
    <property type="match status" value="1"/>
</dbReference>
<name>A0A328TXJ8_9BACL</name>
<keyword evidence="3" id="KW-1003">Cell membrane</keyword>
<dbReference type="Pfam" id="PF00528">
    <property type="entry name" value="BPD_transp_1"/>
    <property type="match status" value="1"/>
</dbReference>